<feature type="non-terminal residue" evidence="6">
    <location>
        <position position="1"/>
    </location>
</feature>
<gene>
    <name evidence="6" type="ORF">KI387_013870</name>
</gene>
<keyword evidence="3" id="KW-0418">Kinase</keyword>
<dbReference type="InterPro" id="IPR001245">
    <property type="entry name" value="Ser-Thr/Tyr_kinase_cat_dom"/>
</dbReference>
<accession>A0AA38CR78</accession>
<keyword evidence="2" id="KW-0547">Nucleotide-binding</keyword>
<keyword evidence="7" id="KW-1185">Reference proteome</keyword>
<comment type="caution">
    <text evidence="6">The sequence shown here is derived from an EMBL/GenBank/DDBJ whole genome shotgun (WGS) entry which is preliminary data.</text>
</comment>
<name>A0AA38CR78_TAXCH</name>
<protein>
    <recommendedName>
        <fullName evidence="5">Serine-threonine/tyrosine-protein kinase catalytic domain-containing protein</fullName>
    </recommendedName>
</protein>
<dbReference type="EMBL" id="JAHRHJ020000009">
    <property type="protein sequence ID" value="KAH9302287.1"/>
    <property type="molecule type" value="Genomic_DNA"/>
</dbReference>
<evidence type="ECO:0000313" key="6">
    <source>
        <dbReference type="EMBL" id="KAH9302287.1"/>
    </source>
</evidence>
<evidence type="ECO:0000256" key="1">
    <source>
        <dbReference type="ARBA" id="ARBA00022679"/>
    </source>
</evidence>
<dbReference type="SUPFAM" id="SSF56112">
    <property type="entry name" value="Protein kinase-like (PK-like)"/>
    <property type="match status" value="1"/>
</dbReference>
<dbReference type="AlphaFoldDB" id="A0AA38CR78"/>
<evidence type="ECO:0000256" key="4">
    <source>
        <dbReference type="ARBA" id="ARBA00022840"/>
    </source>
</evidence>
<dbReference type="Gene3D" id="1.10.510.10">
    <property type="entry name" value="Transferase(Phosphotransferase) domain 1"/>
    <property type="match status" value="1"/>
</dbReference>
<proteinExistence type="predicted"/>
<dbReference type="PANTHER" id="PTHR47973">
    <property type="entry name" value="CYSTEINE-RICH RECEPTOR-LIKE PROTEIN KINASE 3"/>
    <property type="match status" value="1"/>
</dbReference>
<dbReference type="OMA" id="MQCLTIN"/>
<dbReference type="GO" id="GO:0005524">
    <property type="term" value="F:ATP binding"/>
    <property type="evidence" value="ECO:0007669"/>
    <property type="project" value="UniProtKB-KW"/>
</dbReference>
<evidence type="ECO:0000259" key="5">
    <source>
        <dbReference type="Pfam" id="PF07714"/>
    </source>
</evidence>
<organism evidence="6 7">
    <name type="scientific">Taxus chinensis</name>
    <name type="common">Chinese yew</name>
    <name type="synonym">Taxus wallichiana var. chinensis</name>
    <dbReference type="NCBI Taxonomy" id="29808"/>
    <lineage>
        <taxon>Eukaryota</taxon>
        <taxon>Viridiplantae</taxon>
        <taxon>Streptophyta</taxon>
        <taxon>Embryophyta</taxon>
        <taxon>Tracheophyta</taxon>
        <taxon>Spermatophyta</taxon>
        <taxon>Pinopsida</taxon>
        <taxon>Pinidae</taxon>
        <taxon>Conifers II</taxon>
        <taxon>Cupressales</taxon>
        <taxon>Taxaceae</taxon>
        <taxon>Taxus</taxon>
    </lineage>
</organism>
<feature type="non-terminal residue" evidence="6">
    <location>
        <position position="87"/>
    </location>
</feature>
<keyword evidence="4" id="KW-0067">ATP-binding</keyword>
<dbReference type="GO" id="GO:0004672">
    <property type="term" value="F:protein kinase activity"/>
    <property type="evidence" value="ECO:0007669"/>
    <property type="project" value="InterPro"/>
</dbReference>
<dbReference type="InterPro" id="IPR052059">
    <property type="entry name" value="CR_Ser/Thr_kinase"/>
</dbReference>
<dbReference type="Proteomes" id="UP000824469">
    <property type="component" value="Unassembled WGS sequence"/>
</dbReference>
<feature type="domain" description="Serine-threonine/tyrosine-protein kinase catalytic" evidence="5">
    <location>
        <begin position="4"/>
        <end position="68"/>
    </location>
</feature>
<reference evidence="6 7" key="1">
    <citation type="journal article" date="2021" name="Nat. Plants">
        <title>The Taxus genome provides insights into paclitaxel biosynthesis.</title>
        <authorList>
            <person name="Xiong X."/>
            <person name="Gou J."/>
            <person name="Liao Q."/>
            <person name="Li Y."/>
            <person name="Zhou Q."/>
            <person name="Bi G."/>
            <person name="Li C."/>
            <person name="Du R."/>
            <person name="Wang X."/>
            <person name="Sun T."/>
            <person name="Guo L."/>
            <person name="Liang H."/>
            <person name="Lu P."/>
            <person name="Wu Y."/>
            <person name="Zhang Z."/>
            <person name="Ro D.K."/>
            <person name="Shang Y."/>
            <person name="Huang S."/>
            <person name="Yan J."/>
        </authorList>
    </citation>
    <scope>NUCLEOTIDE SEQUENCE [LARGE SCALE GENOMIC DNA]</scope>
    <source>
        <strain evidence="6">Ta-2019</strain>
    </source>
</reference>
<keyword evidence="1" id="KW-0808">Transferase</keyword>
<evidence type="ECO:0000256" key="3">
    <source>
        <dbReference type="ARBA" id="ARBA00022777"/>
    </source>
</evidence>
<sequence>YAMRGQLSTKADVYSFGVLLLEILSGRKNTDIHLSQGMQNLLEWAWRLYMGGAVLDMLDSTVRETCSQEQALRCIRVGLLCVQADTT</sequence>
<dbReference type="InterPro" id="IPR011009">
    <property type="entry name" value="Kinase-like_dom_sf"/>
</dbReference>
<dbReference type="Pfam" id="PF07714">
    <property type="entry name" value="PK_Tyr_Ser-Thr"/>
    <property type="match status" value="1"/>
</dbReference>
<evidence type="ECO:0000313" key="7">
    <source>
        <dbReference type="Proteomes" id="UP000824469"/>
    </source>
</evidence>
<evidence type="ECO:0000256" key="2">
    <source>
        <dbReference type="ARBA" id="ARBA00022741"/>
    </source>
</evidence>